<evidence type="ECO:0000256" key="1">
    <source>
        <dbReference type="SAM" id="Phobius"/>
    </source>
</evidence>
<evidence type="ECO:0000313" key="2">
    <source>
        <dbReference type="EMBL" id="VYU53402.1"/>
    </source>
</evidence>
<feature type="transmembrane region" description="Helical" evidence="1">
    <location>
        <begin position="7"/>
        <end position="29"/>
    </location>
</feature>
<protein>
    <submittedName>
        <fullName evidence="2">Uncharacterized protein</fullName>
    </submittedName>
</protein>
<proteinExistence type="predicted"/>
<keyword evidence="1" id="KW-1133">Transmembrane helix</keyword>
<organism evidence="2">
    <name type="scientific">Parabacteroides merdae</name>
    <dbReference type="NCBI Taxonomy" id="46503"/>
    <lineage>
        <taxon>Bacteria</taxon>
        <taxon>Pseudomonadati</taxon>
        <taxon>Bacteroidota</taxon>
        <taxon>Bacteroidia</taxon>
        <taxon>Bacteroidales</taxon>
        <taxon>Tannerellaceae</taxon>
        <taxon>Parabacteroides</taxon>
    </lineage>
</organism>
<gene>
    <name evidence="2" type="ORF">PMLFYP103_02500</name>
</gene>
<dbReference type="EMBL" id="CACRUV010000032">
    <property type="protein sequence ID" value="VYU53402.1"/>
    <property type="molecule type" value="Genomic_DNA"/>
</dbReference>
<dbReference type="AlphaFoldDB" id="A0A6N3FMN0"/>
<reference evidence="2" key="1">
    <citation type="submission" date="2019-11" db="EMBL/GenBank/DDBJ databases">
        <authorList>
            <person name="Feng L."/>
        </authorList>
    </citation>
    <scope>NUCLEOTIDE SEQUENCE</scope>
    <source>
        <strain evidence="2">PmerdaeLFYP103</strain>
    </source>
</reference>
<dbReference type="RefSeq" id="WP_005643426.1">
    <property type="nucleotide sequence ID" value="NZ_BAABZJ010000001.1"/>
</dbReference>
<accession>A0A6N3FMN0</accession>
<keyword evidence="1" id="KW-0812">Transmembrane</keyword>
<name>A0A6N3FMN0_9BACT</name>
<keyword evidence="1" id="KW-0472">Membrane</keyword>
<sequence length="44" mass="4817">MEEYIGTVIKVGGILIGSIMVLFVIWYIVKDILDISGKDSSDGK</sequence>